<dbReference type="eggNOG" id="COG2109">
    <property type="taxonomic scope" value="Bacteria"/>
</dbReference>
<name>B8CZC7_HALOH</name>
<dbReference type="PANTHER" id="PTHR46638:SF1">
    <property type="entry name" value="CORRINOID ADENOSYLTRANSFERASE"/>
    <property type="match status" value="1"/>
</dbReference>
<dbReference type="HOGENOM" id="CLU_088595_2_0_9"/>
<dbReference type="InterPro" id="IPR003724">
    <property type="entry name" value="CblAdoTrfase_CobA"/>
</dbReference>
<dbReference type="GO" id="GO:0009236">
    <property type="term" value="P:cobalamin biosynthetic process"/>
    <property type="evidence" value="ECO:0007669"/>
    <property type="project" value="InterPro"/>
</dbReference>
<reference evidence="1 2" key="1">
    <citation type="journal article" date="2009" name="PLoS ONE">
        <title>Genome analysis of the anaerobic thermohalophilic bacterium Halothermothrix orenii.</title>
        <authorList>
            <person name="Mavromatis K."/>
            <person name="Ivanova N."/>
            <person name="Anderson I."/>
            <person name="Lykidis A."/>
            <person name="Hooper S.D."/>
            <person name="Sun H."/>
            <person name="Kunin V."/>
            <person name="Lapidus A."/>
            <person name="Hugenholtz P."/>
            <person name="Patel B."/>
            <person name="Kyrpides N.C."/>
        </authorList>
    </citation>
    <scope>NUCLEOTIDE SEQUENCE [LARGE SCALE GENOMIC DNA]</scope>
    <source>
        <strain evidence="2">H 168 / OCM 544 / DSM 9562</strain>
    </source>
</reference>
<dbReference type="STRING" id="373903.Hore_18980"/>
<evidence type="ECO:0000313" key="1">
    <source>
        <dbReference type="EMBL" id="ACL70646.1"/>
    </source>
</evidence>
<dbReference type="GO" id="GO:0005524">
    <property type="term" value="F:ATP binding"/>
    <property type="evidence" value="ECO:0007669"/>
    <property type="project" value="InterPro"/>
</dbReference>
<dbReference type="KEGG" id="hor:Hore_18980"/>
<organism evidence="1 2">
    <name type="scientific">Halothermothrix orenii (strain H 168 / OCM 544 / DSM 9562)</name>
    <dbReference type="NCBI Taxonomy" id="373903"/>
    <lineage>
        <taxon>Bacteria</taxon>
        <taxon>Bacillati</taxon>
        <taxon>Bacillota</taxon>
        <taxon>Clostridia</taxon>
        <taxon>Halanaerobiales</taxon>
        <taxon>Halothermotrichaceae</taxon>
        <taxon>Halothermothrix</taxon>
    </lineage>
</organism>
<evidence type="ECO:0000313" key="2">
    <source>
        <dbReference type="Proteomes" id="UP000000719"/>
    </source>
</evidence>
<gene>
    <name evidence="1" type="ordered locus">Hore_18980</name>
</gene>
<protein>
    <submittedName>
        <fullName evidence="1">Cob(I)yrinic acid a,c-diamide adenosyltransferase</fullName>
        <ecNumber evidence="1">2.5.1.17</ecNumber>
    </submittedName>
</protein>
<dbReference type="AlphaFoldDB" id="B8CZC7"/>
<dbReference type="Proteomes" id="UP000000719">
    <property type="component" value="Chromosome"/>
</dbReference>
<dbReference type="CDD" id="cd00561">
    <property type="entry name" value="CobA_ACA"/>
    <property type="match status" value="1"/>
</dbReference>
<dbReference type="SUPFAM" id="SSF52540">
    <property type="entry name" value="P-loop containing nucleoside triphosphate hydrolases"/>
    <property type="match status" value="1"/>
</dbReference>
<dbReference type="OrthoDB" id="9810309at2"/>
<sequence length="175" mass="19907">MKKGLVHIYTGDGKGKTTAAVGLAVRSAGYGKKIYILQFLKGRKTGEKKFFEKVTDITLERANKSTKFFFQMSDEEKQKVFAETKKVWDKLKDIVRDGEYEVVILDEIMEAIANGLVQTGQVKELIAIKDESLELILTGRDAPEELVELADYVTEMKMIKHPYNRQIPARKGIEF</sequence>
<proteinExistence type="predicted"/>
<dbReference type="NCBIfam" id="TIGR00708">
    <property type="entry name" value="cobA"/>
    <property type="match status" value="1"/>
</dbReference>
<dbReference type="Gene3D" id="3.40.50.300">
    <property type="entry name" value="P-loop containing nucleotide triphosphate hydrolases"/>
    <property type="match status" value="1"/>
</dbReference>
<accession>B8CZC7</accession>
<dbReference type="PANTHER" id="PTHR46638">
    <property type="entry name" value="CORRINOID ADENOSYLTRANSFERASE"/>
    <property type="match status" value="1"/>
</dbReference>
<keyword evidence="1" id="KW-0808">Transferase</keyword>
<dbReference type="RefSeq" id="WP_015923615.1">
    <property type="nucleotide sequence ID" value="NC_011899.1"/>
</dbReference>
<dbReference type="EC" id="2.5.1.17" evidence="1"/>
<dbReference type="EMBL" id="CP001098">
    <property type="protein sequence ID" value="ACL70646.1"/>
    <property type="molecule type" value="Genomic_DNA"/>
</dbReference>
<dbReference type="InterPro" id="IPR027417">
    <property type="entry name" value="P-loop_NTPase"/>
</dbReference>
<dbReference type="Pfam" id="PF02572">
    <property type="entry name" value="CobA_CobO_BtuR"/>
    <property type="match status" value="1"/>
</dbReference>
<dbReference type="GO" id="GO:0008817">
    <property type="term" value="F:corrinoid adenosyltransferase activity"/>
    <property type="evidence" value="ECO:0007669"/>
    <property type="project" value="UniProtKB-EC"/>
</dbReference>
<dbReference type="PIRSF" id="PIRSF015617">
    <property type="entry name" value="Adensltrnsf_CobA"/>
    <property type="match status" value="1"/>
</dbReference>
<keyword evidence="2" id="KW-1185">Reference proteome</keyword>